<feature type="compositionally biased region" description="Basic residues" evidence="1">
    <location>
        <begin position="8"/>
        <end position="17"/>
    </location>
</feature>
<dbReference type="AlphaFoldDB" id="A0A1B6PE77"/>
<feature type="compositionally biased region" description="Basic and acidic residues" evidence="1">
    <location>
        <begin position="94"/>
        <end position="108"/>
    </location>
</feature>
<feature type="compositionally biased region" description="Basic and acidic residues" evidence="1">
    <location>
        <begin position="37"/>
        <end position="51"/>
    </location>
</feature>
<evidence type="ECO:0000256" key="1">
    <source>
        <dbReference type="SAM" id="MobiDB-lite"/>
    </source>
</evidence>
<dbReference type="InterPro" id="IPR007718">
    <property type="entry name" value="Srp40_C"/>
</dbReference>
<evidence type="ECO:0000313" key="3">
    <source>
        <dbReference type="EMBL" id="KXG23992.1"/>
    </source>
</evidence>
<dbReference type="GO" id="GO:0005730">
    <property type="term" value="C:nucleolus"/>
    <property type="evidence" value="ECO:0007669"/>
    <property type="project" value="InterPro"/>
</dbReference>
<feature type="compositionally biased region" description="Low complexity" evidence="1">
    <location>
        <begin position="63"/>
        <end position="73"/>
    </location>
</feature>
<proteinExistence type="predicted"/>
<feature type="compositionally biased region" description="Basic and acidic residues" evidence="1">
    <location>
        <begin position="116"/>
        <end position="148"/>
    </location>
</feature>
<organism evidence="3 4">
    <name type="scientific">Sorghum bicolor</name>
    <name type="common">Sorghum</name>
    <name type="synonym">Sorghum vulgare</name>
    <dbReference type="NCBI Taxonomy" id="4558"/>
    <lineage>
        <taxon>Eukaryota</taxon>
        <taxon>Viridiplantae</taxon>
        <taxon>Streptophyta</taxon>
        <taxon>Embryophyta</taxon>
        <taxon>Tracheophyta</taxon>
        <taxon>Spermatophyta</taxon>
        <taxon>Magnoliopsida</taxon>
        <taxon>Liliopsida</taxon>
        <taxon>Poales</taxon>
        <taxon>Poaceae</taxon>
        <taxon>PACMAD clade</taxon>
        <taxon>Panicoideae</taxon>
        <taxon>Andropogonodae</taxon>
        <taxon>Andropogoneae</taxon>
        <taxon>Sorghinae</taxon>
        <taxon>Sorghum</taxon>
    </lineage>
</organism>
<feature type="compositionally biased region" description="Basic and acidic residues" evidence="1">
    <location>
        <begin position="211"/>
        <end position="228"/>
    </location>
</feature>
<dbReference type="Pfam" id="PF05022">
    <property type="entry name" value="SRP40_C"/>
    <property type="match status" value="1"/>
</dbReference>
<dbReference type="Gramene" id="KXG23991">
    <property type="protein sequence ID" value="KXG23991"/>
    <property type="gene ID" value="SORBI_3008G169200"/>
</dbReference>
<evidence type="ECO:0000313" key="4">
    <source>
        <dbReference type="Proteomes" id="UP000000768"/>
    </source>
</evidence>
<sequence length="388" mass="42372">MDGEAKEKKQKKKKKKKDNGDPSVVNAASAEATETVKNADRKLDVDGEPKEKKQKKKKDKADPSAADAASGEATEIVKNDDQKLDGKKKKSKKPGKDDDVEARLEKAELAIINKFESAEKVNGDGNESREEEPKNQNDGADDRSGAVEKKKKKKDKSSVKTSEKTGAGSAPAEADGAKEKNGAVETVKNDNEKKAKKKWKKSNQEENVQVEGKEAAEKDSVPKPDDGNKSGMDVDEEHQGKSSNENAVAGKKRKLEEVEGSIAPVTPKEDSTANQSLSNGFAEDKTNEDSNIKPSKRPKKSSEPKSVTPFQRIKVDSVTFADDRLQDNSYWAKGGADTGYGAKAQEILGQVKGRGFRHEKTKKKRGTYRGGQIDLQTHSIKFENSDDE</sequence>
<dbReference type="Proteomes" id="UP000000768">
    <property type="component" value="Chromosome 8"/>
</dbReference>
<reference evidence="3 4" key="1">
    <citation type="journal article" date="2009" name="Nature">
        <title>The Sorghum bicolor genome and the diversification of grasses.</title>
        <authorList>
            <person name="Paterson A.H."/>
            <person name="Bowers J.E."/>
            <person name="Bruggmann R."/>
            <person name="Dubchak I."/>
            <person name="Grimwood J."/>
            <person name="Gundlach H."/>
            <person name="Haberer G."/>
            <person name="Hellsten U."/>
            <person name="Mitros T."/>
            <person name="Poliakov A."/>
            <person name="Schmutz J."/>
            <person name="Spannagl M."/>
            <person name="Tang H."/>
            <person name="Wang X."/>
            <person name="Wicker T."/>
            <person name="Bharti A.K."/>
            <person name="Chapman J."/>
            <person name="Feltus F.A."/>
            <person name="Gowik U."/>
            <person name="Grigoriev I.V."/>
            <person name="Lyons E."/>
            <person name="Maher C.A."/>
            <person name="Martis M."/>
            <person name="Narechania A."/>
            <person name="Otillar R.P."/>
            <person name="Penning B.W."/>
            <person name="Salamov A.A."/>
            <person name="Wang Y."/>
            <person name="Zhang L."/>
            <person name="Carpita N.C."/>
            <person name="Freeling M."/>
            <person name="Gingle A.R."/>
            <person name="Hash C.T."/>
            <person name="Keller B."/>
            <person name="Klein P."/>
            <person name="Kresovich S."/>
            <person name="McCann M.C."/>
            <person name="Ming R."/>
            <person name="Peterson D.G."/>
            <person name="Mehboob-ur-Rahman"/>
            <person name="Ware D."/>
            <person name="Westhoff P."/>
            <person name="Mayer K.F."/>
            <person name="Messing J."/>
            <person name="Rokhsar D.S."/>
        </authorList>
    </citation>
    <scope>NUCLEOTIDE SEQUENCE [LARGE SCALE GENOMIC DNA]</scope>
    <source>
        <strain evidence="4">cv. BTx623</strain>
    </source>
</reference>
<dbReference type="EMBL" id="CM000767">
    <property type="protein sequence ID" value="KXG23991.1"/>
    <property type="molecule type" value="Genomic_DNA"/>
</dbReference>
<reference evidence="3" key="2">
    <citation type="submission" date="2017-02" db="EMBL/GenBank/DDBJ databases">
        <title>WGS assembly of Sorghum bicolor.</title>
        <authorList>
            <person name="Paterson A."/>
            <person name="Mullet J."/>
            <person name="Bowers J."/>
            <person name="Bruggmann R."/>
            <person name="Dubchak I."/>
            <person name="Grimwood J."/>
            <person name="Gundlach H."/>
            <person name="Haberer G."/>
            <person name="Hellsten U."/>
            <person name="Mitros T."/>
            <person name="Poliakov A."/>
            <person name="Schmutz J."/>
            <person name="Spannagl M."/>
            <person name="Tang H."/>
            <person name="Wang X."/>
            <person name="Wicker T."/>
            <person name="Bharti A."/>
            <person name="Chapman J."/>
            <person name="Feltus F."/>
            <person name="Gowik U."/>
            <person name="Grigoriev I."/>
            <person name="Lyons E."/>
            <person name="Maher C."/>
            <person name="Martis M."/>
            <person name="Narechania A."/>
            <person name="Otillar R."/>
            <person name="Penning B."/>
            <person name="Salamov A."/>
            <person name="Wang Y."/>
            <person name="Zhang L."/>
            <person name="Carpita N."/>
            <person name="Freeling M."/>
            <person name="Gingle A."/>
            <person name="Hash C."/>
            <person name="Keller B."/>
            <person name="Klein P."/>
            <person name="Kresovich S."/>
            <person name="Mccann M."/>
            <person name="Ming R."/>
            <person name="Peterson D."/>
            <person name="Rahman M."/>
            <person name="Ware D."/>
            <person name="Westhoff P."/>
            <person name="Mayer K."/>
            <person name="Messing J."/>
            <person name="Sims D."/>
            <person name="Jenkins J."/>
            <person name="Shu S."/>
            <person name="Rokhsar D."/>
        </authorList>
    </citation>
    <scope>NUCLEOTIDE SEQUENCE</scope>
</reference>
<reference evidence="4" key="3">
    <citation type="journal article" date="2018" name="Plant J.">
        <title>The Sorghum bicolor reference genome: improved assembly, gene annotations, a transcriptome atlas, and signatures of genome organization.</title>
        <authorList>
            <person name="McCormick R.F."/>
            <person name="Truong S.K."/>
            <person name="Sreedasyam A."/>
            <person name="Jenkins J."/>
            <person name="Shu S."/>
            <person name="Sims D."/>
            <person name="Kennedy M."/>
            <person name="Amirebrahimi M."/>
            <person name="Weers B.D."/>
            <person name="McKinley B."/>
            <person name="Mattison A."/>
            <person name="Morishige D.T."/>
            <person name="Grimwood J."/>
            <person name="Schmutz J."/>
            <person name="Mullet J.E."/>
        </authorList>
    </citation>
    <scope>NUCLEOTIDE SEQUENCE [LARGE SCALE GENOMIC DNA]</scope>
    <source>
        <strain evidence="4">cv. BTx623</strain>
    </source>
</reference>
<keyword evidence="4" id="KW-1185">Reference proteome</keyword>
<dbReference type="PANTHER" id="PTHR23216:SF1">
    <property type="entry name" value="NUCLEOLAR AND COILED-BODY PHOSPHOPROTEIN 1"/>
    <property type="match status" value="1"/>
</dbReference>
<feature type="compositionally biased region" description="Basic and acidic residues" evidence="1">
    <location>
        <begin position="282"/>
        <end position="291"/>
    </location>
</feature>
<accession>A0A1B6PE77</accession>
<dbReference type="EMBL" id="CM000767">
    <property type="protein sequence ID" value="KXG23992.1"/>
    <property type="molecule type" value="Genomic_DNA"/>
</dbReference>
<dbReference type="Gramene" id="KXG23992">
    <property type="protein sequence ID" value="KXG23992"/>
    <property type="gene ID" value="SORBI_3008G169200"/>
</dbReference>
<name>A0A1B6PE77_SORBI</name>
<gene>
    <name evidence="3" type="ORF">SORBI_3008G169200</name>
</gene>
<protein>
    <recommendedName>
        <fullName evidence="2">Srp40 C-terminal domain-containing protein</fullName>
    </recommendedName>
</protein>
<feature type="compositionally biased region" description="Basic and acidic residues" evidence="1">
    <location>
        <begin position="175"/>
        <end position="193"/>
    </location>
</feature>
<dbReference type="ExpressionAtlas" id="A0A1B6PE77">
    <property type="expression patterns" value="baseline and differential"/>
</dbReference>
<feature type="compositionally biased region" description="Basic and acidic residues" evidence="1">
    <location>
        <begin position="75"/>
        <end position="85"/>
    </location>
</feature>
<dbReference type="InterPro" id="IPR039191">
    <property type="entry name" value="Nopp140-like"/>
</dbReference>
<feature type="region of interest" description="Disordered" evidence="1">
    <location>
        <begin position="1"/>
        <end position="311"/>
    </location>
</feature>
<evidence type="ECO:0000259" key="2">
    <source>
        <dbReference type="Pfam" id="PF05022"/>
    </source>
</evidence>
<dbReference type="PANTHER" id="PTHR23216">
    <property type="entry name" value="NUCLEOLAR AND COILED-BODY PHOSPHOPROTEIN 1"/>
    <property type="match status" value="1"/>
</dbReference>
<feature type="domain" description="Srp40 C-terminal" evidence="2">
    <location>
        <begin position="309"/>
        <end position="382"/>
    </location>
</feature>